<dbReference type="Gene3D" id="1.10.489.10">
    <property type="entry name" value="Chloroperoxidase-like"/>
    <property type="match status" value="1"/>
</dbReference>
<comment type="similarity">
    <text evidence="7">Belongs to the chloroperoxidase family.</text>
</comment>
<keyword evidence="3" id="KW-0349">Heme</keyword>
<dbReference type="PANTHER" id="PTHR33577">
    <property type="entry name" value="STERIGMATOCYSTIN BIOSYNTHESIS PEROXIDASE STCC-RELATED"/>
    <property type="match status" value="1"/>
</dbReference>
<evidence type="ECO:0000256" key="7">
    <source>
        <dbReference type="ARBA" id="ARBA00025795"/>
    </source>
</evidence>
<feature type="domain" description="Heme haloperoxidase family profile" evidence="9">
    <location>
        <begin position="1"/>
        <end position="171"/>
    </location>
</feature>
<dbReference type="AlphaFoldDB" id="A0A8H3BZ30"/>
<feature type="region of interest" description="Disordered" evidence="8">
    <location>
        <begin position="1"/>
        <end position="37"/>
    </location>
</feature>
<proteinExistence type="inferred from homology"/>
<sequence length="266" mass="28982">MGTGVWSIGGPDPAPGLSGTHNQMEGDASPTRSDAYVNNGDASSLNLEYFKHLYNLIPEGEDANFDMSVMAKHRTWTRENSIATNPHYFTAPYAGLFVSTLTHILTPRLLSNHSAEHPDGILGHDILKSFYGITGDSASLTYQPGHERIPENWYRRPDEYDIPLISLDFDKLALEHPEFFSFGGNTGKTKSFAGADLDDLTGGAYNAKDLLKGKNLICFALQASQAGMAAPASEFYSKNISPMMSSMGCPAMKRYNTSALQIYPGA</sequence>
<dbReference type="EMBL" id="CAJMWT010003271">
    <property type="protein sequence ID" value="CAE6467785.1"/>
    <property type="molecule type" value="Genomic_DNA"/>
</dbReference>
<comment type="caution">
    <text evidence="10">The sequence shown here is derived from an EMBL/GenBank/DDBJ whole genome shotgun (WGS) entry which is preliminary data.</text>
</comment>
<gene>
    <name evidence="10" type="ORF">RDB_LOCUS102815</name>
</gene>
<evidence type="ECO:0000256" key="5">
    <source>
        <dbReference type="ARBA" id="ARBA00023002"/>
    </source>
</evidence>
<dbReference type="Proteomes" id="UP000663843">
    <property type="component" value="Unassembled WGS sequence"/>
</dbReference>
<keyword evidence="2" id="KW-0575">Peroxidase</keyword>
<keyword evidence="4" id="KW-0479">Metal-binding</keyword>
<protein>
    <recommendedName>
        <fullName evidence="9">Heme haloperoxidase family profile domain-containing protein</fullName>
    </recommendedName>
</protein>
<dbReference type="PANTHER" id="PTHR33577:SF1">
    <property type="entry name" value="HEME HALOPEROXIDASE FAMILY PROFILE DOMAIN-CONTAINING PROTEIN"/>
    <property type="match status" value="1"/>
</dbReference>
<keyword evidence="6" id="KW-0408">Iron</keyword>
<reference evidence="10" key="1">
    <citation type="submission" date="2021-01" db="EMBL/GenBank/DDBJ databases">
        <authorList>
            <person name="Kaushik A."/>
        </authorList>
    </citation>
    <scope>NUCLEOTIDE SEQUENCE</scope>
    <source>
        <strain evidence="10">AG2-2IIIB</strain>
    </source>
</reference>
<evidence type="ECO:0000313" key="10">
    <source>
        <dbReference type="EMBL" id="CAE6467785.1"/>
    </source>
</evidence>
<dbReference type="InterPro" id="IPR000028">
    <property type="entry name" value="Chloroperoxidase"/>
</dbReference>
<evidence type="ECO:0000256" key="2">
    <source>
        <dbReference type="ARBA" id="ARBA00022559"/>
    </source>
</evidence>
<name>A0A8H3BZ30_9AGAM</name>
<evidence type="ECO:0000256" key="1">
    <source>
        <dbReference type="ARBA" id="ARBA00001970"/>
    </source>
</evidence>
<dbReference type="GO" id="GO:0004601">
    <property type="term" value="F:peroxidase activity"/>
    <property type="evidence" value="ECO:0007669"/>
    <property type="project" value="UniProtKB-KW"/>
</dbReference>
<evidence type="ECO:0000259" key="9">
    <source>
        <dbReference type="PROSITE" id="PS51405"/>
    </source>
</evidence>
<organism evidence="10 11">
    <name type="scientific">Rhizoctonia solani</name>
    <dbReference type="NCBI Taxonomy" id="456999"/>
    <lineage>
        <taxon>Eukaryota</taxon>
        <taxon>Fungi</taxon>
        <taxon>Dikarya</taxon>
        <taxon>Basidiomycota</taxon>
        <taxon>Agaricomycotina</taxon>
        <taxon>Agaricomycetes</taxon>
        <taxon>Cantharellales</taxon>
        <taxon>Ceratobasidiaceae</taxon>
        <taxon>Rhizoctonia</taxon>
    </lineage>
</organism>
<evidence type="ECO:0000256" key="3">
    <source>
        <dbReference type="ARBA" id="ARBA00022617"/>
    </source>
</evidence>
<dbReference type="Pfam" id="PF01328">
    <property type="entry name" value="Peroxidase_2"/>
    <property type="match status" value="1"/>
</dbReference>
<accession>A0A8H3BZ30</accession>
<dbReference type="PROSITE" id="PS51405">
    <property type="entry name" value="HEME_HALOPEROXIDASE"/>
    <property type="match status" value="1"/>
</dbReference>
<evidence type="ECO:0000256" key="4">
    <source>
        <dbReference type="ARBA" id="ARBA00022723"/>
    </source>
</evidence>
<evidence type="ECO:0000256" key="6">
    <source>
        <dbReference type="ARBA" id="ARBA00023004"/>
    </source>
</evidence>
<keyword evidence="5" id="KW-0560">Oxidoreductase</keyword>
<dbReference type="GO" id="GO:0046872">
    <property type="term" value="F:metal ion binding"/>
    <property type="evidence" value="ECO:0007669"/>
    <property type="project" value="UniProtKB-KW"/>
</dbReference>
<evidence type="ECO:0000256" key="8">
    <source>
        <dbReference type="SAM" id="MobiDB-lite"/>
    </source>
</evidence>
<evidence type="ECO:0000313" key="11">
    <source>
        <dbReference type="Proteomes" id="UP000663843"/>
    </source>
</evidence>
<dbReference type="InterPro" id="IPR036851">
    <property type="entry name" value="Chloroperoxidase-like_sf"/>
</dbReference>
<comment type="cofactor">
    <cofactor evidence="1">
        <name>heme b</name>
        <dbReference type="ChEBI" id="CHEBI:60344"/>
    </cofactor>
</comment>